<feature type="compositionally biased region" description="Low complexity" evidence="2">
    <location>
        <begin position="997"/>
        <end position="1006"/>
    </location>
</feature>
<feature type="region of interest" description="Disordered" evidence="2">
    <location>
        <begin position="241"/>
        <end position="282"/>
    </location>
</feature>
<feature type="region of interest" description="Disordered" evidence="2">
    <location>
        <begin position="749"/>
        <end position="771"/>
    </location>
</feature>
<feature type="region of interest" description="Disordered" evidence="2">
    <location>
        <begin position="997"/>
        <end position="1078"/>
    </location>
</feature>
<feature type="compositionally biased region" description="Low complexity" evidence="2">
    <location>
        <begin position="1428"/>
        <end position="1454"/>
    </location>
</feature>
<organism evidence="3">
    <name type="scientific">Neospora caninum (strain Liverpool)</name>
    <dbReference type="NCBI Taxonomy" id="572307"/>
    <lineage>
        <taxon>Eukaryota</taxon>
        <taxon>Sar</taxon>
        <taxon>Alveolata</taxon>
        <taxon>Apicomplexa</taxon>
        <taxon>Conoidasida</taxon>
        <taxon>Coccidia</taxon>
        <taxon>Eucoccidiorida</taxon>
        <taxon>Eimeriorina</taxon>
        <taxon>Sarcocystidae</taxon>
        <taxon>Neospora</taxon>
    </lineage>
</organism>
<accession>A0A0F7UNK5</accession>
<feature type="compositionally biased region" description="Basic and acidic residues" evidence="2">
    <location>
        <begin position="1310"/>
        <end position="1330"/>
    </location>
</feature>
<feature type="compositionally biased region" description="Basic and acidic residues" evidence="2">
    <location>
        <begin position="255"/>
        <end position="282"/>
    </location>
</feature>
<feature type="compositionally biased region" description="Polar residues" evidence="2">
    <location>
        <begin position="666"/>
        <end position="678"/>
    </location>
</feature>
<evidence type="ECO:0000256" key="2">
    <source>
        <dbReference type="SAM" id="MobiDB-lite"/>
    </source>
</evidence>
<feature type="compositionally biased region" description="Basic residues" evidence="2">
    <location>
        <begin position="1107"/>
        <end position="1117"/>
    </location>
</feature>
<feature type="compositionally biased region" description="Low complexity" evidence="2">
    <location>
        <begin position="369"/>
        <end position="379"/>
    </location>
</feature>
<sequence>MAASRHSLLRGACAESRAANRRNLAHGAGDSVPESLSFSVLRKLCRTRKGLDRILQVYQTHQASSNSSLASSSSSYRPSPAYPFRNGDPGESLICSPDALAYVAHALCHAQLARSPSSSKSSSPCHSSSSKSFSPSYALKRAQLLRGRRTVGNPPAQGRQNEHNAAVTDEIDKASLAPHCYLPSQPSAPSFPSSSPSLSSSPAVSACPFSPSSRSSPSASSSACSSASSAASFFASSTTRSSTGKRSLVDTDETKEEKANASEDGGKETHQSEVRSREDERARELEVNASALFRLRGFSQASPAACLSSLATHFLVDHALILIDKDHSLERGAHLPLVPDSSSSPSSPPRSTSARHDSSPSLPPPSSDPPAASRPSRSGSSFSPANYAFLLFALSFSPSHSISGRAALGLLRPLPVLLPQFSLLDVSQAVAFMTQLPRLLEKETKRGVATASSLSLARGLRNQPTYRVAVSPGAPILTVLSSPSAASPPLTPTSSSSPSLACRPPAASYQASVSLSQRHKSGSSVSLDWFLSRVASRLYSYSSPLLPFDPTSPQAPVDALKHATLILSAFSSVHYALKPALLSLFLSSLFRTSSACHGAHADSSLLSLSTGGPCSSQPVLEPRALQASPQGGQDPQGIGSGEQDKLQPAERGGDLREAGEERKRPSSISQPASASGTTGKLERGAPEPSRHPASSPPSFPTPGTRSQVLRAPWRIAGETLPLPVAAKFFLALATQCAFQAHELVGKRHQVSHRSISPGDASSGFSTSPSVPQSSPSSLPAFALSSASCLSYAAPGSLSFCPPSSSSPPSSSPPPSSSSPPSSASSASPSYPSSFPPPSSCASPPFSSASVSLTSSSFSRPSGICYAHQCAESTPAFMESVAGGVAASLAASVEERCRLVRTPSQNRDISETQTQETSQVLLQMEAFMRHLLSSVTLEPVLGIDGEAMADCVEACAILDVALTALHGSVRSSVSSSSHERSFLQSPCGLVPGFVSSAEPPHSPAASPVLSGVMPSLPSSNDSIPSSPRVCPLALSSSSDASPSQSPSPSSLVEPRQGAEGSFSNACVPGEAPGGGLRHRQNEEECNAVWLERVREKLAEAGMLLSRNARPHRRQKRAFQSKTTESSRDGSEVPPSPSVSPPPSSPALVDSPLPSFRSAASPSACPSLPSVPLPHFESDSPCHRWPSFCFLPFLRGRVHLRLATTPGLLVSLFAAWAHDPRWSTSALVHLLLTASCLQSSPSSSGACWSPQSPSSVPSTQASGLPTQQARRKATERDNAKTAGATDEGAEEGVGAGQQRSLRDACVVPTHRGVRERSAETWKPVEAKDRCNEADEGDETLHSLDTQRAPLLRSGALVALFSHISHRLRGEDGDEPSKLQRQQCMRSGTGDDDFRERQRETVLREGKKTSDSPRPLMRLQCARGTHDSSASGCAVPRSSSGSSSSAPVSSAASSYAPMSPPRGKHGHKQKTAFVPTELGPLLLSMLCVRFTFHRLYPTSSSLLSSPSLSSVSALSSTSSGTASASSAASPSTLASSALAAFSASSPCVSAHSYPVRLSSLNASPASAHAARVSGGDSHSCTSTSSPDGKALVDALRANASLACVEQSARLLAETTLSSLLRVLSFLRPREIDDLRLVLFSWRYIGLLWHSPLLRLPPFPAASAVAPRLPVSPFSSFSLPALRVCHRLLPVTLTASTVSSPSFSAASLPRERNCLGSEAAVQCSSSSLERFVISRISEILEHLGDTHGPLTAVDGKSEKTGDCFLRTEKEDELRRRNDMPTPTIISPFDAVAYTPPLPVSLLLPPLFQGYGVPALGRHV</sequence>
<feature type="compositionally biased region" description="Low complexity" evidence="2">
    <location>
        <begin position="339"/>
        <end position="352"/>
    </location>
</feature>
<dbReference type="PANTHER" id="PTHR13037:SF24">
    <property type="entry name" value="POLYCOMB PROTEIN PCL-RELATED"/>
    <property type="match status" value="1"/>
</dbReference>
<feature type="region of interest" description="Disordered" evidence="2">
    <location>
        <begin position="333"/>
        <end position="379"/>
    </location>
</feature>
<reference evidence="3" key="1">
    <citation type="journal article" date="2015" name="PLoS ONE">
        <title>Comprehensive Evaluation of Toxoplasma gondii VEG and Neospora caninum LIV Genomes with Tachyzoite Stage Transcriptome and Proteome Defines Novel Transcript Features.</title>
        <authorList>
            <person name="Ramaprasad A."/>
            <person name="Mourier T."/>
            <person name="Naeem R."/>
            <person name="Malas T.B."/>
            <person name="Moussa E."/>
            <person name="Panigrahi A."/>
            <person name="Vermont S.J."/>
            <person name="Otto T.D."/>
            <person name="Wastling J."/>
            <person name="Pain A."/>
        </authorList>
    </citation>
    <scope>NUCLEOTIDE SEQUENCE</scope>
    <source>
        <strain evidence="3">Liverpool</strain>
    </source>
</reference>
<feature type="region of interest" description="Disordered" evidence="2">
    <location>
        <begin position="802"/>
        <end position="833"/>
    </location>
</feature>
<feature type="compositionally biased region" description="Low complexity" evidence="2">
    <location>
        <begin position="1144"/>
        <end position="1153"/>
    </location>
</feature>
<feature type="compositionally biased region" description="Low complexity" evidence="2">
    <location>
        <begin position="818"/>
        <end position="832"/>
    </location>
</feature>
<feature type="compositionally biased region" description="Low complexity" evidence="2">
    <location>
        <begin position="1013"/>
        <end position="1050"/>
    </location>
</feature>
<feature type="compositionally biased region" description="Basic and acidic residues" evidence="2">
    <location>
        <begin position="1389"/>
        <end position="1408"/>
    </location>
</feature>
<feature type="region of interest" description="Disordered" evidence="2">
    <location>
        <begin position="624"/>
        <end position="705"/>
    </location>
</feature>
<feature type="compositionally biased region" description="Basic and acidic residues" evidence="2">
    <location>
        <begin position="642"/>
        <end position="664"/>
    </location>
</feature>
<protein>
    <submittedName>
        <fullName evidence="3">Uncharacterized protein</fullName>
    </submittedName>
</protein>
<dbReference type="EMBL" id="LN714486">
    <property type="protein sequence ID" value="CEL70065.1"/>
    <property type="molecule type" value="Genomic_DNA"/>
</dbReference>
<feature type="region of interest" description="Disordered" evidence="2">
    <location>
        <begin position="115"/>
        <end position="134"/>
    </location>
</feature>
<feature type="compositionally biased region" description="Basic and acidic residues" evidence="2">
    <location>
        <begin position="680"/>
        <end position="690"/>
    </location>
</feature>
<dbReference type="PANTHER" id="PTHR13037">
    <property type="entry name" value="FORMIN"/>
    <property type="match status" value="1"/>
</dbReference>
<feature type="compositionally biased region" description="Polar residues" evidence="2">
    <location>
        <begin position="1257"/>
        <end position="1266"/>
    </location>
</feature>
<feature type="compositionally biased region" description="Basic and acidic residues" evidence="2">
    <location>
        <begin position="1365"/>
        <end position="1375"/>
    </location>
</feature>
<feature type="compositionally biased region" description="Low complexity" evidence="2">
    <location>
        <begin position="1245"/>
        <end position="1256"/>
    </location>
</feature>
<feature type="region of interest" description="Disordered" evidence="2">
    <location>
        <begin position="1245"/>
        <end position="1339"/>
    </location>
</feature>
<feature type="compositionally biased region" description="Pro residues" evidence="2">
    <location>
        <begin position="1132"/>
        <end position="1143"/>
    </location>
</feature>
<feature type="compositionally biased region" description="Low complexity" evidence="2">
    <location>
        <begin position="761"/>
        <end position="771"/>
    </location>
</feature>
<proteinExistence type="predicted"/>
<evidence type="ECO:0000313" key="3">
    <source>
        <dbReference type="EMBL" id="CEL70065.1"/>
    </source>
</evidence>
<keyword evidence="1" id="KW-0945">Host-virus interaction</keyword>
<evidence type="ECO:0000256" key="1">
    <source>
        <dbReference type="ARBA" id="ARBA00022581"/>
    </source>
</evidence>
<gene>
    <name evidence="3" type="ORF">BN1204_057560</name>
</gene>
<feature type="region of interest" description="Disordered" evidence="2">
    <location>
        <begin position="1103"/>
        <end position="1153"/>
    </location>
</feature>
<name>A0A0F7UNK5_NEOCL</name>
<feature type="region of interest" description="Disordered" evidence="2">
    <location>
        <begin position="1365"/>
        <end position="1467"/>
    </location>
</feature>